<dbReference type="PIRSF" id="PIRSF017082">
    <property type="entry name" value="YflP"/>
    <property type="match status" value="1"/>
</dbReference>
<protein>
    <submittedName>
        <fullName evidence="2">Tripartite-type tricarboxylate transporter, receptor component TctC</fullName>
    </submittedName>
</protein>
<dbReference type="Gene3D" id="3.40.190.150">
    <property type="entry name" value="Bordetella uptake gene, domain 1"/>
    <property type="match status" value="1"/>
</dbReference>
<dbReference type="STRING" id="1938817.SAMN06296008_11462"/>
<dbReference type="InterPro" id="IPR005064">
    <property type="entry name" value="BUG"/>
</dbReference>
<reference evidence="2 3" key="1">
    <citation type="submission" date="2017-04" db="EMBL/GenBank/DDBJ databases">
        <authorList>
            <person name="Afonso C.L."/>
            <person name="Miller P.J."/>
            <person name="Scott M.A."/>
            <person name="Spackman E."/>
            <person name="Goraichik I."/>
            <person name="Dimitrov K.M."/>
            <person name="Suarez D.L."/>
            <person name="Swayne D.E."/>
        </authorList>
    </citation>
    <scope>NUCLEOTIDE SEQUENCE [LARGE SCALE GENOMIC DNA]</scope>
    <source>
        <strain evidence="2 3">VK13</strain>
    </source>
</reference>
<evidence type="ECO:0000313" key="2">
    <source>
        <dbReference type="EMBL" id="SMC74544.1"/>
    </source>
</evidence>
<keyword evidence="3" id="KW-1185">Reference proteome</keyword>
<dbReference type="CDD" id="cd13578">
    <property type="entry name" value="PBP2_Bug27"/>
    <property type="match status" value="1"/>
</dbReference>
<evidence type="ECO:0000256" key="1">
    <source>
        <dbReference type="ARBA" id="ARBA00006987"/>
    </source>
</evidence>
<organism evidence="2 3">
    <name type="scientific">Polynucleobacter kasalickyi</name>
    <dbReference type="NCBI Taxonomy" id="1938817"/>
    <lineage>
        <taxon>Bacteria</taxon>
        <taxon>Pseudomonadati</taxon>
        <taxon>Pseudomonadota</taxon>
        <taxon>Betaproteobacteria</taxon>
        <taxon>Burkholderiales</taxon>
        <taxon>Burkholderiaceae</taxon>
        <taxon>Polynucleobacter</taxon>
    </lineage>
</organism>
<dbReference type="PANTHER" id="PTHR42928">
    <property type="entry name" value="TRICARBOXYLATE-BINDING PROTEIN"/>
    <property type="match status" value="1"/>
</dbReference>
<proteinExistence type="inferred from homology"/>
<dbReference type="SUPFAM" id="SSF53850">
    <property type="entry name" value="Periplasmic binding protein-like II"/>
    <property type="match status" value="1"/>
</dbReference>
<dbReference type="Gene3D" id="3.40.190.10">
    <property type="entry name" value="Periplasmic binding protein-like II"/>
    <property type="match status" value="1"/>
</dbReference>
<sequence length="326" mass="34934">MKSLKFLLEPRYWLTCAVVFLTIQSVQAAYPEKQITLVIPFAPGGANDNLGRIIAQSLSVELKQTVIVENRAGAGTTIGAEYVANSKPDGYTLLLVSAAHVISSSIYSKLRFDPVKSFTPITQLTKSAYVLVTNKDSPIKSVQDLLAMASKQPNKMTYASSGIGSAPHLAGALLGAKGGVELVHVPYKGGGPALLDVMRGDVDVYFASQSTALPYIQSDKVRALGISTEGRSPALPNTPALRESGVPGFELSGWYGLVGPSQLPASIVQVLNEAIKKILAREEVQTTLAKHGEQAYASKADVFGQFLSLEQKKYQEIIQIAKIEKE</sequence>
<dbReference type="PANTHER" id="PTHR42928:SF5">
    <property type="entry name" value="BLR1237 PROTEIN"/>
    <property type="match status" value="1"/>
</dbReference>
<gene>
    <name evidence="2" type="ORF">SAMN06296008_11462</name>
</gene>
<evidence type="ECO:0000313" key="3">
    <source>
        <dbReference type="Proteomes" id="UP000192708"/>
    </source>
</evidence>
<name>A0A1W2BP12_9BURK</name>
<dbReference type="RefSeq" id="WP_084285244.1">
    <property type="nucleotide sequence ID" value="NZ_FWXJ01000014.1"/>
</dbReference>
<comment type="similarity">
    <text evidence="1">Belongs to the UPF0065 (bug) family.</text>
</comment>
<dbReference type="InterPro" id="IPR042100">
    <property type="entry name" value="Bug_dom1"/>
</dbReference>
<dbReference type="Proteomes" id="UP000192708">
    <property type="component" value="Unassembled WGS sequence"/>
</dbReference>
<accession>A0A1W2BP12</accession>
<dbReference type="OrthoDB" id="8678477at2"/>
<dbReference type="AlphaFoldDB" id="A0A1W2BP12"/>
<keyword evidence="2" id="KW-0675">Receptor</keyword>
<dbReference type="EMBL" id="FWXJ01000014">
    <property type="protein sequence ID" value="SMC74544.1"/>
    <property type="molecule type" value="Genomic_DNA"/>
</dbReference>
<dbReference type="Pfam" id="PF03401">
    <property type="entry name" value="TctC"/>
    <property type="match status" value="1"/>
</dbReference>